<feature type="compositionally biased region" description="Basic residues" evidence="1">
    <location>
        <begin position="200"/>
        <end position="210"/>
    </location>
</feature>
<accession>A0A0C2JDB9</accession>
<feature type="compositionally biased region" description="Low complexity" evidence="1">
    <location>
        <begin position="128"/>
        <end position="141"/>
    </location>
</feature>
<feature type="compositionally biased region" description="Polar residues" evidence="1">
    <location>
        <begin position="1739"/>
        <end position="1757"/>
    </location>
</feature>
<dbReference type="OrthoDB" id="3946221at2759"/>
<feature type="compositionally biased region" description="Basic residues" evidence="1">
    <location>
        <begin position="329"/>
        <end position="338"/>
    </location>
</feature>
<organism evidence="2 3">
    <name type="scientific">Sporothrix brasiliensis 5110</name>
    <dbReference type="NCBI Taxonomy" id="1398154"/>
    <lineage>
        <taxon>Eukaryota</taxon>
        <taxon>Fungi</taxon>
        <taxon>Dikarya</taxon>
        <taxon>Ascomycota</taxon>
        <taxon>Pezizomycotina</taxon>
        <taxon>Sordariomycetes</taxon>
        <taxon>Sordariomycetidae</taxon>
        <taxon>Ophiostomatales</taxon>
        <taxon>Ophiostomataceae</taxon>
        <taxon>Sporothrix</taxon>
    </lineage>
</organism>
<feature type="compositionally biased region" description="Low complexity" evidence="1">
    <location>
        <begin position="2009"/>
        <end position="2020"/>
    </location>
</feature>
<evidence type="ECO:0000313" key="2">
    <source>
        <dbReference type="EMBL" id="KIH94947.1"/>
    </source>
</evidence>
<dbReference type="HOGENOM" id="CLU_230490_0_0_1"/>
<feature type="compositionally biased region" description="Polar residues" evidence="1">
    <location>
        <begin position="27"/>
        <end position="45"/>
    </location>
</feature>
<feature type="compositionally biased region" description="Polar residues" evidence="1">
    <location>
        <begin position="2038"/>
        <end position="2048"/>
    </location>
</feature>
<feature type="compositionally biased region" description="Polar residues" evidence="1">
    <location>
        <begin position="1342"/>
        <end position="1357"/>
    </location>
</feature>
<feature type="compositionally biased region" description="Polar residues" evidence="1">
    <location>
        <begin position="1221"/>
        <end position="1239"/>
    </location>
</feature>
<feature type="compositionally biased region" description="Low complexity" evidence="1">
    <location>
        <begin position="1863"/>
        <end position="1885"/>
    </location>
</feature>
<feature type="region of interest" description="Disordered" evidence="1">
    <location>
        <begin position="983"/>
        <end position="1017"/>
    </location>
</feature>
<feature type="region of interest" description="Disordered" evidence="1">
    <location>
        <begin position="843"/>
        <end position="929"/>
    </location>
</feature>
<feature type="region of interest" description="Disordered" evidence="1">
    <location>
        <begin position="1"/>
        <end position="375"/>
    </location>
</feature>
<feature type="region of interest" description="Disordered" evidence="1">
    <location>
        <begin position="1963"/>
        <end position="2116"/>
    </location>
</feature>
<feature type="compositionally biased region" description="Polar residues" evidence="1">
    <location>
        <begin position="1116"/>
        <end position="1135"/>
    </location>
</feature>
<feature type="compositionally biased region" description="Acidic residues" evidence="1">
    <location>
        <begin position="1639"/>
        <end position="1650"/>
    </location>
</feature>
<feature type="region of interest" description="Disordered" evidence="1">
    <location>
        <begin position="1381"/>
        <end position="1401"/>
    </location>
</feature>
<feature type="compositionally biased region" description="Low complexity" evidence="1">
    <location>
        <begin position="148"/>
        <end position="160"/>
    </location>
</feature>
<feature type="region of interest" description="Disordered" evidence="1">
    <location>
        <begin position="1271"/>
        <end position="1357"/>
    </location>
</feature>
<feature type="compositionally biased region" description="Low complexity" evidence="1">
    <location>
        <begin position="283"/>
        <end position="300"/>
    </location>
</feature>
<dbReference type="RefSeq" id="XP_040622957.1">
    <property type="nucleotide sequence ID" value="XM_040761848.1"/>
</dbReference>
<feature type="compositionally biased region" description="Low complexity" evidence="1">
    <location>
        <begin position="221"/>
        <end position="238"/>
    </location>
</feature>
<feature type="region of interest" description="Disordered" evidence="1">
    <location>
        <begin position="1863"/>
        <end position="1939"/>
    </location>
</feature>
<feature type="compositionally biased region" description="Acidic residues" evidence="1">
    <location>
        <begin position="471"/>
        <end position="488"/>
    </location>
</feature>
<feature type="region of interest" description="Disordered" evidence="1">
    <location>
        <begin position="1090"/>
        <end position="1245"/>
    </location>
</feature>
<comment type="caution">
    <text evidence="2">The sequence shown here is derived from an EMBL/GenBank/DDBJ whole genome shotgun (WGS) entry which is preliminary data.</text>
</comment>
<sequence>METPSRGSASSPDPLNERGDDAATLPILSSASRPITRSQRSNSMYSLDPHNRMHPSRFSSPRKQTFHLDVGSNVSPQKIRVTVETEDNAADGIDGQDSLADDIPDIADFDEGKVSRRLFPASTPVPSLPLKTSSAAAPASSSRRRQRGSSPSKGSPTKTSATRRKPRLSTTMTTKVPLRGLSDDEGEDASETTGIAATPKPKRGRPRRSGTPKPLTTIVEPSSPITATSASAAKVASSPLKRGRKPRAATPKAEETTGDELASVEATPALSSPAKRTPRATRKTATPKATPKATPMSAPKSTPKRTPKRTASSAFPGSEGESASESRPTKRGRGRPRKAMVPDEMAAIAENVLEEQLQEERLATQPPNGPRTEEPQKQAELGVFADGTASASPDPIMDDSDAITAHPFHAPTPNTIRRMRVAVSPAPTTLSSVDLISVQTPARPTFDTEPASIVDDEGKHGGDDLERTSADADDTADATAAADEDSGEDFAYGAPSADDYFSENGFGNYDIPETFDHSDNAVETASINATSPAPVARGVHDEELQTTHTAHSATVTLVETADVTDQPGEDIIDQAAASNQGDSEDELAPPIVSHSDAIESTIDAPVYSEDLHTATPQVAQARVLITPDTLSSPMMEAPTLTIPNIMYTGALPEEEQAAEASIAPAAAERVQDDALVTGNRKNDSQHSRSDQAHPDDRMLFSSAESPFVHEASILRDAQLAQSDVTAPDSDGEDVDAVLLGSTHGNEADSDAESELTGAAPNVRDMDTIAQGEDFSMIGVESLQTSFRTSNDEMPAMGEMTSRIVNRSLQSVRQGNQPTEAHDNDGLSYLDFIYQSDSPAPASVLASATKSSQITQSATLSTRTRENATVQQSSPEAKSNSPRKKDEPLREVIARKSLLDAHGSSATPRVVASVDKAPNPASPEPQQQFNNQEYDDSFSEIPDSVLEAAVPQTTTTTTPFFSRHQAELTGQFAMGSARANANVEAVEPHHEGQSSPVDAAAEDDDQAAHSQPDVEAEITSSPPIHFARAQHAAISEQAAQRPRLLHEIRTTPVAFQSPRYPVTADQNDYLRVPSEGFRPSLSPIVRAGRALQSVTSDPPTPKENEGFLRSPFRSSVARDTQSPAAAQGHDSSSPQPASDEGPIQDQLLREQGSEEDDEVAGHAEQATLHTDATDVISPTDAEDDNVEDDNTGDAINEEDDQDEESEYEEVADEEPNEDPQVITPSQQSHPAATTTQQSPASMPRAAWNMAKAPFSGFKNLVLNGAQVISPRLSISAPDSGSPASLPPSTPGGAQGASPTPAARPAPASPQKRTASEAELDAQPSSSAQPGPRSVKRLRMQTPARANNVQPGSGSDTNRSWRSYIFRENSVAGSITGFATKLISRTPRNDNHHRETETSADTEADAQVEANSEDIEISPGNEAAVDAEDNMNVNIVSLAEADVGAEDNMVVNTAALPDINTTSESRPKATLLTSEANSTQYGSDAIMSMINDISGEGQDVHAITEIEPDRQSAQSERDVQDEDDVGMDTFSMTTVNKPIPGEQDQIPVEAYPSEHFDDDVDIWAIEAERTTRFATTKLQQHQPIVVPRSTERSAPNAESSPMRDPRVTRIQGQEARRAARKQWPAPTPLGYDPDREKSLVEEDSVENEEADELQGPSSSVKNSPRPAGRFNLDDFFSSPVALPRQLPPTSKKNIQYNEESRRQAMEQFLEHERRREEREALPQSATVQKQKQSHLVAPRTANRSFVSSSEPDLNEQSDSIGELAATNPPSEPISEAATSTPEADALGALPPTNPMTSNKKASPTTPASADSRQLQLGSGRSRSSRGSPPAEGDRIIEDEDALERLPANPSEIRRRFLENFKASTTFTAKTSSVASASSPPVASATTADQLAADRQSLETASGSKENQPPASESRHSRPLVDSPVASPVGSPEISPPGLPAPVNQELVALMSSEVPRKRFMFSRPSLAHPSLARPPRTERNSSLQFITPKKPAPQPVKPTAAQNEPVRWGRSASQQQESSTQEVAKDTQAGAQPASFNDGPRTSFTPQTDAQSDDVEQSPQSLGGDDSYLSQEQSGVNEEEQEEESSFVTPLLKPLPAKSASPTKSCLRPTTKPKTPGRVVEFTSSTMAGASKEIAAVRESLDATDLEFAEHFQLDTGNRLPSPVLTERPATEANIERVGEDGDVRMWDRKEVSQQESQGRGYVVDRTVSDIMLADTHQISVTRPYHPVPQTSAAAAVAGEGFFFPSNAIVYAPWEAPAKNVSSPGRAWQLGDWVELNNVLQTYRREGKADFVSNHLLAHLRNVRKHPEWPVPERATKASADLLHKVVHTDRIAMLIKSWHLDVVDVFALRAGRIWNEHYLVRRLFSLLISEESRGAFKPWRRRP</sequence>
<dbReference type="EMBL" id="AWTV01000003">
    <property type="protein sequence ID" value="KIH94947.1"/>
    <property type="molecule type" value="Genomic_DNA"/>
</dbReference>
<feature type="compositionally biased region" description="Polar residues" evidence="1">
    <location>
        <begin position="1895"/>
        <end position="1908"/>
    </location>
</feature>
<feature type="compositionally biased region" description="Polar residues" evidence="1">
    <location>
        <begin position="1685"/>
        <end position="1695"/>
    </location>
</feature>
<feature type="region of interest" description="Disordered" evidence="1">
    <location>
        <begin position="441"/>
        <end position="498"/>
    </location>
</feature>
<evidence type="ECO:0000256" key="1">
    <source>
        <dbReference type="SAM" id="MobiDB-lite"/>
    </source>
</evidence>
<feature type="compositionally biased region" description="Basic and acidic residues" evidence="1">
    <location>
        <begin position="1696"/>
        <end position="1718"/>
    </location>
</feature>
<gene>
    <name evidence="2" type="ORF">SPBR_03557</name>
</gene>
<feature type="compositionally biased region" description="Basic and acidic residues" evidence="1">
    <location>
        <begin position="1385"/>
        <end position="1395"/>
    </location>
</feature>
<reference evidence="2 3" key="1">
    <citation type="journal article" date="2014" name="BMC Genomics">
        <title>Comparative genomics of the major fungal agents of human and animal Sporotrichosis: Sporothrix schenckii and Sporothrix brasiliensis.</title>
        <authorList>
            <person name="Teixeira M.M."/>
            <person name="de Almeida L.G."/>
            <person name="Kubitschek-Barreira P."/>
            <person name="Alves F.L."/>
            <person name="Kioshima E.S."/>
            <person name="Abadio A.K."/>
            <person name="Fernandes L."/>
            <person name="Derengowski L.S."/>
            <person name="Ferreira K.S."/>
            <person name="Souza R.C."/>
            <person name="Ruiz J.C."/>
            <person name="de Andrade N.C."/>
            <person name="Paes H.C."/>
            <person name="Nicola A.M."/>
            <person name="Albuquerque P."/>
            <person name="Gerber A.L."/>
            <person name="Martins V.P."/>
            <person name="Peconick L.D."/>
            <person name="Neto A.V."/>
            <person name="Chaucanez C.B."/>
            <person name="Silva P.A."/>
            <person name="Cunha O.L."/>
            <person name="de Oliveira F.F."/>
            <person name="dos Santos T.C."/>
            <person name="Barros A.L."/>
            <person name="Soares M.A."/>
            <person name="de Oliveira L.M."/>
            <person name="Marini M.M."/>
            <person name="Villalobos-Duno H."/>
            <person name="Cunha M.M."/>
            <person name="de Hoog S."/>
            <person name="da Silveira J.F."/>
            <person name="Henrissat B."/>
            <person name="Nino-Vega G.A."/>
            <person name="Cisalpino P.S."/>
            <person name="Mora-Montes H.M."/>
            <person name="Almeida S.R."/>
            <person name="Stajich J.E."/>
            <person name="Lopes-Bezerra L.M."/>
            <person name="Vasconcelos A.T."/>
            <person name="Felipe M.S."/>
        </authorList>
    </citation>
    <scope>NUCLEOTIDE SEQUENCE [LARGE SCALE GENOMIC DNA]</scope>
    <source>
        <strain evidence="2 3">5110</strain>
    </source>
</reference>
<protein>
    <submittedName>
        <fullName evidence="2">Uncharacterized protein</fullName>
    </submittedName>
</protein>
<feature type="compositionally biased region" description="Acidic residues" evidence="1">
    <location>
        <begin position="99"/>
        <end position="109"/>
    </location>
</feature>
<dbReference type="Proteomes" id="UP000031575">
    <property type="component" value="Unassembled WGS sequence"/>
</dbReference>
<feature type="compositionally biased region" description="Polar residues" evidence="1">
    <location>
        <begin position="1"/>
        <end position="13"/>
    </location>
</feature>
<feature type="region of interest" description="Disordered" evidence="1">
    <location>
        <begin position="1572"/>
        <end position="1849"/>
    </location>
</feature>
<feature type="compositionally biased region" description="Polar residues" evidence="1">
    <location>
        <begin position="1792"/>
        <end position="1808"/>
    </location>
</feature>
<dbReference type="GeneID" id="63676769"/>
<dbReference type="VEuPathDB" id="FungiDB:SPBR_03557"/>
<feature type="compositionally biased region" description="Acidic residues" evidence="1">
    <location>
        <begin position="1179"/>
        <end position="1216"/>
    </location>
</feature>
<evidence type="ECO:0000313" key="3">
    <source>
        <dbReference type="Proteomes" id="UP000031575"/>
    </source>
</evidence>
<feature type="compositionally biased region" description="Polar residues" evidence="1">
    <location>
        <begin position="845"/>
        <end position="879"/>
    </location>
</feature>
<feature type="compositionally biased region" description="Polar residues" evidence="1">
    <location>
        <begin position="309"/>
        <end position="326"/>
    </location>
</feature>
<feature type="compositionally biased region" description="Low complexity" evidence="1">
    <location>
        <begin position="1809"/>
        <end position="1825"/>
    </location>
</feature>
<feature type="region of interest" description="Disordered" evidence="1">
    <location>
        <begin position="387"/>
        <end position="412"/>
    </location>
</feature>
<keyword evidence="3" id="KW-1185">Reference proteome</keyword>
<feature type="compositionally biased region" description="Basic and acidic residues" evidence="1">
    <location>
        <begin position="882"/>
        <end position="898"/>
    </location>
</feature>
<name>A0A0C2JDB9_9PEZI</name>
<feature type="compositionally biased region" description="Basic and acidic residues" evidence="1">
    <location>
        <begin position="456"/>
        <end position="470"/>
    </location>
</feature>
<proteinExistence type="predicted"/>